<protein>
    <recommendedName>
        <fullName evidence="9">Nicotinate-nucleotide pyrophosphorylase [carboxylating]</fullName>
        <ecNumber evidence="9">2.4.2.19</ecNumber>
    </recommendedName>
    <alternativeName>
        <fullName evidence="9">Quinolinate phosphoribosyltransferase [decarboxylating]</fullName>
    </alternativeName>
</protein>
<dbReference type="SUPFAM" id="SSF54675">
    <property type="entry name" value="Nicotinate/Quinolinate PRTase N-terminal domain-like"/>
    <property type="match status" value="1"/>
</dbReference>
<dbReference type="Gene3D" id="3.90.1170.20">
    <property type="entry name" value="Quinolinate phosphoribosyl transferase, N-terminal domain"/>
    <property type="match status" value="1"/>
</dbReference>
<organism evidence="12 13">
    <name type="scientific">Methanogenium marinum</name>
    <dbReference type="NCBI Taxonomy" id="348610"/>
    <lineage>
        <taxon>Archaea</taxon>
        <taxon>Methanobacteriati</taxon>
        <taxon>Methanobacteriota</taxon>
        <taxon>Stenosarchaea group</taxon>
        <taxon>Methanomicrobia</taxon>
        <taxon>Methanomicrobiales</taxon>
        <taxon>Methanomicrobiaceae</taxon>
        <taxon>Methanogenium</taxon>
    </lineage>
</organism>
<evidence type="ECO:0000256" key="4">
    <source>
        <dbReference type="ARBA" id="ARBA00011218"/>
    </source>
</evidence>
<dbReference type="FunFam" id="3.20.20.70:FF:000030">
    <property type="entry name" value="Nicotinate-nucleotide pyrophosphorylase, carboxylating"/>
    <property type="match status" value="1"/>
</dbReference>
<dbReference type="Proteomes" id="UP001143747">
    <property type="component" value="Unassembled WGS sequence"/>
</dbReference>
<feature type="domain" description="Quinolinate phosphoribosyl transferase C-terminal" evidence="10">
    <location>
        <begin position="103"/>
        <end position="273"/>
    </location>
</feature>
<dbReference type="PANTHER" id="PTHR32179">
    <property type="entry name" value="NICOTINATE-NUCLEOTIDE PYROPHOSPHORYLASE [CARBOXYLATING]"/>
    <property type="match status" value="1"/>
</dbReference>
<dbReference type="NCBIfam" id="TIGR00078">
    <property type="entry name" value="nadC"/>
    <property type="match status" value="1"/>
</dbReference>
<keyword evidence="6 9" id="KW-0328">Glycosyltransferase</keyword>
<comment type="caution">
    <text evidence="12">The sequence shown here is derived from an EMBL/GenBank/DDBJ whole genome shotgun (WGS) entry which is preliminary data.</text>
</comment>
<keyword evidence="7 9" id="KW-0808">Transferase</keyword>
<dbReference type="GO" id="GO:0034213">
    <property type="term" value="P:quinolinate catabolic process"/>
    <property type="evidence" value="ECO:0007669"/>
    <property type="project" value="TreeGrafter"/>
</dbReference>
<comment type="function">
    <text evidence="1 9">Involved in the catabolism of quinolinic acid (QA).</text>
</comment>
<proteinExistence type="inferred from homology"/>
<dbReference type="GO" id="GO:0005737">
    <property type="term" value="C:cytoplasm"/>
    <property type="evidence" value="ECO:0007669"/>
    <property type="project" value="TreeGrafter"/>
</dbReference>
<dbReference type="Pfam" id="PF02749">
    <property type="entry name" value="QRPTase_N"/>
    <property type="match status" value="1"/>
</dbReference>
<dbReference type="FunFam" id="3.90.1170.20:FF:000001">
    <property type="entry name" value="Nicotinate-nucleotide diphosphorylase (Carboxylating)"/>
    <property type="match status" value="1"/>
</dbReference>
<evidence type="ECO:0000256" key="3">
    <source>
        <dbReference type="ARBA" id="ARBA00009400"/>
    </source>
</evidence>
<evidence type="ECO:0000256" key="5">
    <source>
        <dbReference type="ARBA" id="ARBA00022642"/>
    </source>
</evidence>
<dbReference type="InterPro" id="IPR027277">
    <property type="entry name" value="NadC/ModD"/>
</dbReference>
<dbReference type="PANTHER" id="PTHR32179:SF3">
    <property type="entry name" value="NICOTINATE-NUCLEOTIDE PYROPHOSPHORYLASE [CARBOXYLATING]"/>
    <property type="match status" value="1"/>
</dbReference>
<evidence type="ECO:0000259" key="11">
    <source>
        <dbReference type="Pfam" id="PF02749"/>
    </source>
</evidence>
<evidence type="ECO:0000256" key="1">
    <source>
        <dbReference type="ARBA" id="ARBA00003237"/>
    </source>
</evidence>
<keyword evidence="13" id="KW-1185">Reference proteome</keyword>
<dbReference type="InterPro" id="IPR002638">
    <property type="entry name" value="Quinolinate_PRibosylTrfase_C"/>
</dbReference>
<comment type="pathway">
    <text evidence="2 9">Cofactor biosynthesis; NAD(+) biosynthesis; nicotinate D-ribonucleotide from quinolinate: step 1/1.</text>
</comment>
<feature type="domain" description="Quinolinate phosphoribosyl transferase N-terminal" evidence="11">
    <location>
        <begin position="19"/>
        <end position="101"/>
    </location>
</feature>
<dbReference type="EC" id="2.4.2.19" evidence="9"/>
<sequence length="284" mass="30986">MALREDLLRYLNEDIPSGDVTSRAVIPDRRCTARITGKENAVISGLYEANELCKHCSISFTRRVSEGAEIQTGTVIADLEGTAADILMVERTLLNLMSRMSGIATATRRAVQTAKEANPNVRIAGTRKTAPGLRLCDKQALITGGADPHRMNLSDMILIKDNHLALVPLKEAVRKARGYSRYVNVEVEVETPEDALTAASTGADIILLDNMLPREVQETLDLLTKNEMREQVVIEVSGNITPKTLESYAVLGIDTISMGSLTHTVKNIDISLDIKGAVSTVRIF</sequence>
<keyword evidence="5 9" id="KW-0662">Pyridine nucleotide biosynthesis</keyword>
<evidence type="ECO:0000256" key="9">
    <source>
        <dbReference type="PIRNR" id="PIRNR006250"/>
    </source>
</evidence>
<dbReference type="Gene3D" id="3.20.20.70">
    <property type="entry name" value="Aldolase class I"/>
    <property type="match status" value="1"/>
</dbReference>
<dbReference type="AlphaFoldDB" id="A0A9Q4PYG0"/>
<dbReference type="SUPFAM" id="SSF51690">
    <property type="entry name" value="Nicotinate/Quinolinate PRTase C-terminal domain-like"/>
    <property type="match status" value="1"/>
</dbReference>
<evidence type="ECO:0000256" key="7">
    <source>
        <dbReference type="ARBA" id="ARBA00022679"/>
    </source>
</evidence>
<dbReference type="InterPro" id="IPR004393">
    <property type="entry name" value="NadC"/>
</dbReference>
<evidence type="ECO:0000256" key="2">
    <source>
        <dbReference type="ARBA" id="ARBA00004893"/>
    </source>
</evidence>
<dbReference type="PIRSF" id="PIRSF006250">
    <property type="entry name" value="NadC_ModD"/>
    <property type="match status" value="1"/>
</dbReference>
<evidence type="ECO:0000256" key="6">
    <source>
        <dbReference type="ARBA" id="ARBA00022676"/>
    </source>
</evidence>
<dbReference type="InterPro" id="IPR037128">
    <property type="entry name" value="Quinolinate_PRibosylTase_N_sf"/>
</dbReference>
<accession>A0A9Q4PYG0</accession>
<dbReference type="InterPro" id="IPR022412">
    <property type="entry name" value="Quinolinate_PRibosylTrfase_N"/>
</dbReference>
<comment type="subunit">
    <text evidence="4 9">Hexamer formed by 3 homodimers.</text>
</comment>
<dbReference type="GO" id="GO:0004514">
    <property type="term" value="F:nicotinate-nucleotide diphosphorylase (carboxylating) activity"/>
    <property type="evidence" value="ECO:0007669"/>
    <property type="project" value="UniProtKB-EC"/>
</dbReference>
<dbReference type="GO" id="GO:0009435">
    <property type="term" value="P:NAD+ biosynthetic process"/>
    <property type="evidence" value="ECO:0007669"/>
    <property type="project" value="InterPro"/>
</dbReference>
<dbReference type="InterPro" id="IPR013785">
    <property type="entry name" value="Aldolase_TIM"/>
</dbReference>
<comment type="catalytic activity">
    <reaction evidence="8 9">
        <text>nicotinate beta-D-ribonucleotide + CO2 + diphosphate = quinolinate + 5-phospho-alpha-D-ribose 1-diphosphate + 2 H(+)</text>
        <dbReference type="Rhea" id="RHEA:12733"/>
        <dbReference type="ChEBI" id="CHEBI:15378"/>
        <dbReference type="ChEBI" id="CHEBI:16526"/>
        <dbReference type="ChEBI" id="CHEBI:29959"/>
        <dbReference type="ChEBI" id="CHEBI:33019"/>
        <dbReference type="ChEBI" id="CHEBI:57502"/>
        <dbReference type="ChEBI" id="CHEBI:58017"/>
        <dbReference type="EC" id="2.4.2.19"/>
    </reaction>
</comment>
<reference evidence="12" key="1">
    <citation type="submission" date="2022-01" db="EMBL/GenBank/DDBJ databases">
        <title>Draft genome of Methanogenium marinum DSM 15558.</title>
        <authorList>
            <person name="Chen S.-C."/>
            <person name="You Y.-T."/>
        </authorList>
    </citation>
    <scope>NUCLEOTIDE SEQUENCE</scope>
    <source>
        <strain evidence="12">DSM 15558</strain>
    </source>
</reference>
<dbReference type="Pfam" id="PF01729">
    <property type="entry name" value="QRPTase_C"/>
    <property type="match status" value="1"/>
</dbReference>
<dbReference type="InterPro" id="IPR036068">
    <property type="entry name" value="Nicotinate_pribotase-like_C"/>
</dbReference>
<dbReference type="EMBL" id="JAKELO010000002">
    <property type="protein sequence ID" value="MDE4907887.1"/>
    <property type="molecule type" value="Genomic_DNA"/>
</dbReference>
<dbReference type="RefSeq" id="WP_274924530.1">
    <property type="nucleotide sequence ID" value="NZ_JAKELO010000002.1"/>
</dbReference>
<evidence type="ECO:0000256" key="8">
    <source>
        <dbReference type="ARBA" id="ARBA00047445"/>
    </source>
</evidence>
<evidence type="ECO:0000313" key="13">
    <source>
        <dbReference type="Proteomes" id="UP001143747"/>
    </source>
</evidence>
<gene>
    <name evidence="12" type="primary">nadC</name>
    <name evidence="12" type="ORF">L0665_04600</name>
</gene>
<dbReference type="CDD" id="cd01572">
    <property type="entry name" value="QPRTase"/>
    <property type="match status" value="1"/>
</dbReference>
<comment type="similarity">
    <text evidence="3 9">Belongs to the NadC/ModD family.</text>
</comment>
<evidence type="ECO:0000259" key="10">
    <source>
        <dbReference type="Pfam" id="PF01729"/>
    </source>
</evidence>
<name>A0A9Q4PYG0_9EURY</name>
<evidence type="ECO:0000313" key="12">
    <source>
        <dbReference type="EMBL" id="MDE4907887.1"/>
    </source>
</evidence>